<protein>
    <submittedName>
        <fullName evidence="4">Carboxylesterase patB</fullName>
    </submittedName>
</protein>
<evidence type="ECO:0000256" key="1">
    <source>
        <dbReference type="SAM" id="MobiDB-lite"/>
    </source>
</evidence>
<dbReference type="Pfam" id="PF00135">
    <property type="entry name" value="COesterase"/>
    <property type="match status" value="1"/>
</dbReference>
<dbReference type="OrthoDB" id="408631at2759"/>
<dbReference type="EMBL" id="MCFK01009366">
    <property type="protein sequence ID" value="RKF54946.1"/>
    <property type="molecule type" value="Genomic_DNA"/>
</dbReference>
<gene>
    <name evidence="4" type="ORF">OnM2_093028</name>
</gene>
<dbReference type="InterPro" id="IPR050309">
    <property type="entry name" value="Type-B_Carboxylest/Lipase"/>
</dbReference>
<evidence type="ECO:0000313" key="5">
    <source>
        <dbReference type="Proteomes" id="UP000286134"/>
    </source>
</evidence>
<feature type="signal peptide" evidence="2">
    <location>
        <begin position="1"/>
        <end position="20"/>
    </location>
</feature>
<dbReference type="PROSITE" id="PS00941">
    <property type="entry name" value="CARBOXYLESTERASE_B_2"/>
    <property type="match status" value="1"/>
</dbReference>
<dbReference type="Gene3D" id="3.40.50.1820">
    <property type="entry name" value="alpha/beta hydrolase"/>
    <property type="match status" value="1"/>
</dbReference>
<dbReference type="InterPro" id="IPR002018">
    <property type="entry name" value="CarbesteraseB"/>
</dbReference>
<feature type="compositionally biased region" description="Basic and acidic residues" evidence="1">
    <location>
        <begin position="115"/>
        <end position="125"/>
    </location>
</feature>
<dbReference type="PANTHER" id="PTHR11559">
    <property type="entry name" value="CARBOXYLESTERASE"/>
    <property type="match status" value="1"/>
</dbReference>
<dbReference type="InterPro" id="IPR029058">
    <property type="entry name" value="AB_hydrolase_fold"/>
</dbReference>
<reference evidence="4 5" key="1">
    <citation type="journal article" date="2018" name="BMC Genomics">
        <title>Comparative genome analyses reveal sequence features reflecting distinct modes of host-adaptation between dicot and monocot powdery mildew.</title>
        <authorList>
            <person name="Wu Y."/>
            <person name="Ma X."/>
            <person name="Pan Z."/>
            <person name="Kale S.D."/>
            <person name="Song Y."/>
            <person name="King H."/>
            <person name="Zhang Q."/>
            <person name="Presley C."/>
            <person name="Deng X."/>
            <person name="Wei C.I."/>
            <person name="Xiao S."/>
        </authorList>
    </citation>
    <scope>NUCLEOTIDE SEQUENCE [LARGE SCALE GENOMIC DNA]</scope>
    <source>
        <strain evidence="4">UMSG2</strain>
    </source>
</reference>
<comment type="caution">
    <text evidence="4">The sequence shown here is derived from an EMBL/GenBank/DDBJ whole genome shotgun (WGS) entry which is preliminary data.</text>
</comment>
<keyword evidence="5" id="KW-1185">Reference proteome</keyword>
<dbReference type="STRING" id="212602.A0A420HBX2"/>
<sequence>MLFGTFIVYFILFLAPHLLAKKQKQTLPKPPIVMSEKGIYHKSTHEFIQSTPYYSFSGIQYGRVLERFSEPVPVCQKPHSRKCRKGNPLISRLRPHDDQGRDNSSCPQAVPKWMAHNDERSRENGSTRASVDEVEDCLFLDIFIPDHVWHHTQNRPDLGYAPTLVWIHDGGFTSGNKQLEGGPDALLERTIEFHNVGAIIVSINYRLGLFGFLYGDRDIVSNVGLLDQRMALAWIQKHIQKFGGDPYRVTVIGEGAGAGAILHHITAPNMTRHLFRHYRKPSKHYQLFPFRSAIMQSPTFQPMSTSQSKLRVTKILDKASELSGIRITHLAQIRELPFKILCDVNTALVQESPHGTFTFGPVVDYRKSDKSYVPDSPLRRLKSGKMEKNLNILVGYRKMEGRFFTPSSAGTNQGFQAHLANILPSVSRRNIRYMSDLLYPISDYSDGDQSGMNRSANALQDLFMGCNVHYLLVFMERSYGYVLDTAWSNREKYLEKILIRGGAVPWGDSTTKRVAMWLQAVFLQFGMFATEGAYEAKLLPYHENRTVMLGTDDGFMGFVPNSAASRQCRYWTYAPYEVIT</sequence>
<feature type="region of interest" description="Disordered" evidence="1">
    <location>
        <begin position="83"/>
        <end position="128"/>
    </location>
</feature>
<evidence type="ECO:0000313" key="4">
    <source>
        <dbReference type="EMBL" id="RKF54946.1"/>
    </source>
</evidence>
<dbReference type="SMR" id="A0A420HBX2"/>
<name>A0A420HBX2_9PEZI</name>
<evidence type="ECO:0000256" key="2">
    <source>
        <dbReference type="SAM" id="SignalP"/>
    </source>
</evidence>
<proteinExistence type="predicted"/>
<dbReference type="SUPFAM" id="SSF53474">
    <property type="entry name" value="alpha/beta-Hydrolases"/>
    <property type="match status" value="1"/>
</dbReference>
<organism evidence="4 5">
    <name type="scientific">Erysiphe neolycopersici</name>
    <dbReference type="NCBI Taxonomy" id="212602"/>
    <lineage>
        <taxon>Eukaryota</taxon>
        <taxon>Fungi</taxon>
        <taxon>Dikarya</taxon>
        <taxon>Ascomycota</taxon>
        <taxon>Pezizomycotina</taxon>
        <taxon>Leotiomycetes</taxon>
        <taxon>Erysiphales</taxon>
        <taxon>Erysiphaceae</taxon>
        <taxon>Erysiphe</taxon>
    </lineage>
</organism>
<keyword evidence="2" id="KW-0732">Signal</keyword>
<dbReference type="Proteomes" id="UP000286134">
    <property type="component" value="Unassembled WGS sequence"/>
</dbReference>
<dbReference type="InterPro" id="IPR019819">
    <property type="entry name" value="Carboxylesterase_B_CS"/>
</dbReference>
<accession>A0A420HBX2</accession>
<dbReference type="AlphaFoldDB" id="A0A420HBX2"/>
<feature type="domain" description="Carboxylesterase type B" evidence="3">
    <location>
        <begin position="50"/>
        <end position="470"/>
    </location>
</feature>
<feature type="chain" id="PRO_5019584460" evidence="2">
    <location>
        <begin position="21"/>
        <end position="580"/>
    </location>
</feature>
<evidence type="ECO:0000259" key="3">
    <source>
        <dbReference type="Pfam" id="PF00135"/>
    </source>
</evidence>